<accession>A0A7N2MN00</accession>
<dbReference type="EMBL" id="LRBV02000009">
    <property type="status" value="NOT_ANNOTATED_CDS"/>
    <property type="molecule type" value="Genomic_DNA"/>
</dbReference>
<evidence type="ECO:0000256" key="4">
    <source>
        <dbReference type="ARBA" id="ARBA00022614"/>
    </source>
</evidence>
<evidence type="ECO:0000256" key="6">
    <source>
        <dbReference type="ARBA" id="ARBA00022729"/>
    </source>
</evidence>
<keyword evidence="6" id="KW-0732">Signal</keyword>
<reference evidence="12 13" key="1">
    <citation type="journal article" date="2016" name="G3 (Bethesda)">
        <title>First Draft Assembly and Annotation of the Genome of a California Endemic Oak Quercus lobata Nee (Fagaceae).</title>
        <authorList>
            <person name="Sork V.L."/>
            <person name="Fitz-Gibbon S.T."/>
            <person name="Puiu D."/>
            <person name="Crepeau M."/>
            <person name="Gugger P.F."/>
            <person name="Sherman R."/>
            <person name="Stevens K."/>
            <person name="Langley C.H."/>
            <person name="Pellegrini M."/>
            <person name="Salzberg S.L."/>
        </authorList>
    </citation>
    <scope>NUCLEOTIDE SEQUENCE [LARGE SCALE GENOMIC DNA]</scope>
    <source>
        <strain evidence="12 13">cv. SW786</strain>
    </source>
</reference>
<dbReference type="Gramene" id="QL09p042558:mrna">
    <property type="protein sequence ID" value="QL09p042558:mrna"/>
    <property type="gene ID" value="QL09p042558"/>
</dbReference>
<evidence type="ECO:0000256" key="8">
    <source>
        <dbReference type="ARBA" id="ARBA00022989"/>
    </source>
</evidence>
<dbReference type="Gene3D" id="3.80.10.10">
    <property type="entry name" value="Ribonuclease Inhibitor"/>
    <property type="match status" value="1"/>
</dbReference>
<proteinExistence type="inferred from homology"/>
<dbReference type="InParanoid" id="A0A7N2MN00"/>
<dbReference type="InterPro" id="IPR001611">
    <property type="entry name" value="Leu-rich_rpt"/>
</dbReference>
<keyword evidence="11" id="KW-0325">Glycoprotein</keyword>
<evidence type="ECO:0000256" key="3">
    <source>
        <dbReference type="ARBA" id="ARBA00022475"/>
    </source>
</evidence>
<evidence type="ECO:0000313" key="13">
    <source>
        <dbReference type="Proteomes" id="UP000594261"/>
    </source>
</evidence>
<keyword evidence="10" id="KW-0675">Receptor</keyword>
<evidence type="ECO:0000256" key="10">
    <source>
        <dbReference type="ARBA" id="ARBA00023170"/>
    </source>
</evidence>
<keyword evidence="13" id="KW-1185">Reference proteome</keyword>
<keyword evidence="7" id="KW-0677">Repeat</keyword>
<protein>
    <submittedName>
        <fullName evidence="12">Uncharacterized protein</fullName>
    </submittedName>
</protein>
<dbReference type="InterPro" id="IPR032675">
    <property type="entry name" value="LRR_dom_sf"/>
</dbReference>
<keyword evidence="4" id="KW-0433">Leucine-rich repeat</keyword>
<dbReference type="SUPFAM" id="SSF52047">
    <property type="entry name" value="RNI-like"/>
    <property type="match status" value="1"/>
</dbReference>
<keyword evidence="9" id="KW-0472">Membrane</keyword>
<sequence>MSKRKTIDAFFKKKDVSNSEIRTPVVVETNVNTSMPDEQICEEIDRDPGTLGRTGFYGEIPASIGNLDSLEHLDLGDSPEFSLVFPKLRIFDISCNSITGSLPSKFFQSWNAMKIVDDGQLGYIQVKTFVFQMGSLGHFSDHYDYSMIMTNKQLKTKYYKIIEVLEIIDFSHNRFEGLIPKSIGTLKGLRALNLSNNIFTGHIPSFLGHLVLLESLNLSHNKFSGEIPQQLVQLTFLASFDISYNNFTGSIP</sequence>
<dbReference type="PANTHER" id="PTHR27004:SF460">
    <property type="entry name" value="RECEPTOR-LIKE PROTEIN 33"/>
    <property type="match status" value="1"/>
</dbReference>
<name>A0A7N2MN00_QUELO</name>
<evidence type="ECO:0000256" key="1">
    <source>
        <dbReference type="ARBA" id="ARBA00004251"/>
    </source>
</evidence>
<evidence type="ECO:0000256" key="7">
    <source>
        <dbReference type="ARBA" id="ARBA00022737"/>
    </source>
</evidence>
<organism evidence="12 13">
    <name type="scientific">Quercus lobata</name>
    <name type="common">Valley oak</name>
    <dbReference type="NCBI Taxonomy" id="97700"/>
    <lineage>
        <taxon>Eukaryota</taxon>
        <taxon>Viridiplantae</taxon>
        <taxon>Streptophyta</taxon>
        <taxon>Embryophyta</taxon>
        <taxon>Tracheophyta</taxon>
        <taxon>Spermatophyta</taxon>
        <taxon>Magnoliopsida</taxon>
        <taxon>eudicotyledons</taxon>
        <taxon>Gunneridae</taxon>
        <taxon>Pentapetalae</taxon>
        <taxon>rosids</taxon>
        <taxon>fabids</taxon>
        <taxon>Fagales</taxon>
        <taxon>Fagaceae</taxon>
        <taxon>Quercus</taxon>
    </lineage>
</organism>
<keyword evidence="5" id="KW-0812">Transmembrane</keyword>
<evidence type="ECO:0000313" key="12">
    <source>
        <dbReference type="EnsemblPlants" id="QL09p042558:mrna"/>
    </source>
</evidence>
<comment type="subcellular location">
    <subcellularLocation>
        <location evidence="1">Cell membrane</location>
        <topology evidence="1">Single-pass type I membrane protein</topology>
    </subcellularLocation>
</comment>
<evidence type="ECO:0000256" key="2">
    <source>
        <dbReference type="ARBA" id="ARBA00009592"/>
    </source>
</evidence>
<dbReference type="FunFam" id="3.80.10.10:FF:000299">
    <property type="entry name" value="Piriformospora indica-insensitive protein 2"/>
    <property type="match status" value="1"/>
</dbReference>
<evidence type="ECO:0000256" key="9">
    <source>
        <dbReference type="ARBA" id="ARBA00023136"/>
    </source>
</evidence>
<dbReference type="Pfam" id="PF00560">
    <property type="entry name" value="LRR_1"/>
    <property type="match status" value="4"/>
</dbReference>
<dbReference type="OMA" id="PDEQICE"/>
<dbReference type="Proteomes" id="UP000594261">
    <property type="component" value="Chromosome 9"/>
</dbReference>
<dbReference type="EnsemblPlants" id="QL09p042558:mrna">
    <property type="protein sequence ID" value="QL09p042558:mrna"/>
    <property type="gene ID" value="QL09p042558"/>
</dbReference>
<dbReference type="GO" id="GO:0005886">
    <property type="term" value="C:plasma membrane"/>
    <property type="evidence" value="ECO:0007669"/>
    <property type="project" value="UniProtKB-SubCell"/>
</dbReference>
<comment type="similarity">
    <text evidence="2">Belongs to the RLP family.</text>
</comment>
<reference evidence="12" key="2">
    <citation type="submission" date="2021-01" db="UniProtKB">
        <authorList>
            <consortium name="EnsemblPlants"/>
        </authorList>
    </citation>
    <scope>IDENTIFICATION</scope>
</reference>
<keyword evidence="3" id="KW-1003">Cell membrane</keyword>
<dbReference type="AlphaFoldDB" id="A0A7N2MN00"/>
<dbReference type="PANTHER" id="PTHR27004">
    <property type="entry name" value="RECEPTOR-LIKE PROTEIN 12 ISOFORM X1"/>
    <property type="match status" value="1"/>
</dbReference>
<keyword evidence="8" id="KW-1133">Transmembrane helix</keyword>
<evidence type="ECO:0000256" key="11">
    <source>
        <dbReference type="ARBA" id="ARBA00023180"/>
    </source>
</evidence>
<evidence type="ECO:0000256" key="5">
    <source>
        <dbReference type="ARBA" id="ARBA00022692"/>
    </source>
</evidence>